<evidence type="ECO:0000256" key="2">
    <source>
        <dbReference type="SAM" id="MobiDB-lite"/>
    </source>
</evidence>
<sequence>MDDNQTNVSASHSHVSHRTLESQDTMDGVPSVAPLRPLSESGRRSEEHVPHSLYQNHNHQSSLSLHESIRRASSTISSFPILGRCHSQSPHVIDSHNFFAPIAAPPEPQIPTLPHFIKPLPQRIGLDEIFYLDRKGALTVPDLPLRNELLRSYAEYVHPFMPLLDLLDFLEAVEGDGNLVSLLLFQCVMFAGTAFVDLRHLKNAGYASRREARKQFFQKTRLLYDFDFEVDRVSLIQSLLLMTYWPASQSRELQNGR</sequence>
<protein>
    <recommendedName>
        <fullName evidence="3">Xylanolytic transcriptional activator regulatory domain-containing protein</fullName>
    </recommendedName>
</protein>
<proteinExistence type="predicted"/>
<reference evidence="4 5" key="1">
    <citation type="submission" date="2023-08" db="EMBL/GenBank/DDBJ databases">
        <title>Black Yeasts Isolated from many extreme environments.</title>
        <authorList>
            <person name="Coleine C."/>
            <person name="Stajich J.E."/>
            <person name="Selbmann L."/>
        </authorList>
    </citation>
    <scope>NUCLEOTIDE SEQUENCE [LARGE SCALE GENOMIC DNA]</scope>
    <source>
        <strain evidence="4 5">CCFEE 536</strain>
    </source>
</reference>
<dbReference type="Proteomes" id="UP001357485">
    <property type="component" value="Unassembled WGS sequence"/>
</dbReference>
<dbReference type="CDD" id="cd12148">
    <property type="entry name" value="fungal_TF_MHR"/>
    <property type="match status" value="1"/>
</dbReference>
<comment type="caution">
    <text evidence="4">The sequence shown here is derived from an EMBL/GenBank/DDBJ whole genome shotgun (WGS) entry which is preliminary data.</text>
</comment>
<organism evidence="4 5">
    <name type="scientific">Cryomyces antarcticus</name>
    <dbReference type="NCBI Taxonomy" id="329879"/>
    <lineage>
        <taxon>Eukaryota</taxon>
        <taxon>Fungi</taxon>
        <taxon>Dikarya</taxon>
        <taxon>Ascomycota</taxon>
        <taxon>Pezizomycotina</taxon>
        <taxon>Dothideomycetes</taxon>
        <taxon>Dothideomycetes incertae sedis</taxon>
        <taxon>Cryomyces</taxon>
    </lineage>
</organism>
<dbReference type="PANTHER" id="PTHR47425">
    <property type="entry name" value="FARB-RELATED"/>
    <property type="match status" value="1"/>
</dbReference>
<feature type="compositionally biased region" description="Basic and acidic residues" evidence="2">
    <location>
        <begin position="41"/>
        <end position="50"/>
    </location>
</feature>
<dbReference type="EMBL" id="JAVRRA010009163">
    <property type="protein sequence ID" value="KAK5251428.1"/>
    <property type="molecule type" value="Genomic_DNA"/>
</dbReference>
<dbReference type="Pfam" id="PF04082">
    <property type="entry name" value="Fungal_trans"/>
    <property type="match status" value="1"/>
</dbReference>
<name>A0ABR0LWB0_9PEZI</name>
<evidence type="ECO:0000313" key="4">
    <source>
        <dbReference type="EMBL" id="KAK5251428.1"/>
    </source>
</evidence>
<dbReference type="InterPro" id="IPR052761">
    <property type="entry name" value="Fungal_Detox/Toxin_TFs"/>
</dbReference>
<evidence type="ECO:0000256" key="1">
    <source>
        <dbReference type="ARBA" id="ARBA00023242"/>
    </source>
</evidence>
<keyword evidence="1" id="KW-0539">Nucleus</keyword>
<evidence type="ECO:0000259" key="3">
    <source>
        <dbReference type="Pfam" id="PF04082"/>
    </source>
</evidence>
<dbReference type="InterPro" id="IPR007219">
    <property type="entry name" value="XnlR_reg_dom"/>
</dbReference>
<keyword evidence="5" id="KW-1185">Reference proteome</keyword>
<evidence type="ECO:0000313" key="5">
    <source>
        <dbReference type="Proteomes" id="UP001357485"/>
    </source>
</evidence>
<feature type="compositionally biased region" description="Polar residues" evidence="2">
    <location>
        <begin position="1"/>
        <end position="13"/>
    </location>
</feature>
<accession>A0ABR0LWB0</accession>
<dbReference type="PANTHER" id="PTHR47425:SF2">
    <property type="entry name" value="FARB-RELATED"/>
    <property type="match status" value="1"/>
</dbReference>
<gene>
    <name evidence="4" type="ORF">LTR16_005709</name>
</gene>
<feature type="compositionally biased region" description="Polar residues" evidence="2">
    <location>
        <begin position="53"/>
        <end position="67"/>
    </location>
</feature>
<feature type="domain" description="Xylanolytic transcriptional activator regulatory" evidence="3">
    <location>
        <begin position="150"/>
        <end position="251"/>
    </location>
</feature>
<feature type="region of interest" description="Disordered" evidence="2">
    <location>
        <begin position="1"/>
        <end position="67"/>
    </location>
</feature>